<dbReference type="EMBL" id="AEIU01000074">
    <property type="protein sequence ID" value="EFP96475.1"/>
    <property type="molecule type" value="Genomic_DNA"/>
</dbReference>
<keyword evidence="3" id="KW-1185">Reference proteome</keyword>
<evidence type="ECO:0000313" key="3">
    <source>
        <dbReference type="Proteomes" id="UP000002943"/>
    </source>
</evidence>
<evidence type="ECO:0000256" key="1">
    <source>
        <dbReference type="SAM" id="MobiDB-lite"/>
    </source>
</evidence>
<comment type="caution">
    <text evidence="2">The sequence shown here is derived from an EMBL/GenBank/DDBJ whole genome shotgun (WGS) entry which is preliminary data.</text>
</comment>
<dbReference type="eggNOG" id="ENOG5031NUM">
    <property type="taxonomic scope" value="Bacteria"/>
</dbReference>
<dbReference type="Proteomes" id="UP000002943">
    <property type="component" value="Unassembled WGS sequence"/>
</dbReference>
<proteinExistence type="predicted"/>
<name>E3BK90_9VIBR</name>
<feature type="region of interest" description="Disordered" evidence="1">
    <location>
        <begin position="61"/>
        <end position="87"/>
    </location>
</feature>
<protein>
    <submittedName>
        <fullName evidence="2">Uncharacterized protein</fullName>
    </submittedName>
</protein>
<sequence>MRSVFLITMVFCSSLSALEADDQRLLESLIKQGIICEDQNTIELQESLQIYLSRKFSKLSPESEHHKENNDSNGCISVKNIKDPLSH</sequence>
<gene>
    <name evidence="2" type="ORF">VIBC2010_04834</name>
</gene>
<accession>E3BK90</accession>
<reference evidence="2 3" key="1">
    <citation type="journal article" date="2012" name="Int. J. Syst. Evol. Microbiol.">
        <title>Vibrio caribbeanicus sp. nov., isolated from the marine sponge Scleritoderma cyanea.</title>
        <authorList>
            <person name="Hoffmann M."/>
            <person name="Monday S.R."/>
            <person name="Allard M.W."/>
            <person name="Strain E.A."/>
            <person name="Whittaker P."/>
            <person name="Naum M."/>
            <person name="McCarthy P.J."/>
            <person name="Lopez J.V."/>
            <person name="Fischer M."/>
            <person name="Brown E.W."/>
        </authorList>
    </citation>
    <scope>NUCLEOTIDE SEQUENCE [LARGE SCALE GENOMIC DNA]</scope>
    <source>
        <strain evidence="2 3">ATCC BAA-2122</strain>
    </source>
</reference>
<dbReference type="OrthoDB" id="5904230at2"/>
<feature type="compositionally biased region" description="Basic and acidic residues" evidence="1">
    <location>
        <begin position="61"/>
        <end position="70"/>
    </location>
</feature>
<evidence type="ECO:0000313" key="2">
    <source>
        <dbReference type="EMBL" id="EFP96475.1"/>
    </source>
</evidence>
<dbReference type="RefSeq" id="WP_009601448.1">
    <property type="nucleotide sequence ID" value="NZ_AEIU01000074.1"/>
</dbReference>
<dbReference type="AlphaFoldDB" id="E3BK90"/>
<organism evidence="2 3">
    <name type="scientific">Vibrio caribbeanicus ATCC BAA-2122</name>
    <dbReference type="NCBI Taxonomy" id="796620"/>
    <lineage>
        <taxon>Bacteria</taxon>
        <taxon>Pseudomonadati</taxon>
        <taxon>Pseudomonadota</taxon>
        <taxon>Gammaproteobacteria</taxon>
        <taxon>Vibrionales</taxon>
        <taxon>Vibrionaceae</taxon>
        <taxon>Vibrio</taxon>
    </lineage>
</organism>